<organism evidence="1 2">
    <name type="scientific">Candidatus Coproplasma excrementigallinarum</name>
    <dbReference type="NCBI Taxonomy" id="2840747"/>
    <lineage>
        <taxon>Bacteria</taxon>
        <taxon>Bacillati</taxon>
        <taxon>Bacillota</taxon>
        <taxon>Clostridia</taxon>
        <taxon>Eubacteriales</taxon>
        <taxon>Candidatus Coproplasma</taxon>
    </lineage>
</organism>
<evidence type="ECO:0000313" key="2">
    <source>
        <dbReference type="Proteomes" id="UP000824110"/>
    </source>
</evidence>
<accession>A0A9D1SIM7</accession>
<comment type="caution">
    <text evidence="1">The sequence shown here is derived from an EMBL/GenBank/DDBJ whole genome shotgun (WGS) entry which is preliminary data.</text>
</comment>
<proteinExistence type="predicted"/>
<sequence length="137" mass="15230">MKVKVAVFSRAGTQSLHTLSLGELTVADGGFTVQYRTDGDDCRLEYCDGELIQRRSGRLTFVMNFREGDKTECVLSESGRKFVFPVFTAALGATLRPDGCTVTISYVQGEEAEPTELIFTAEKIKERDGKRTPRPKQ</sequence>
<dbReference type="EMBL" id="DVNE01000001">
    <property type="protein sequence ID" value="HIU61027.1"/>
    <property type="molecule type" value="Genomic_DNA"/>
</dbReference>
<dbReference type="Gene3D" id="2.40.128.20">
    <property type="match status" value="1"/>
</dbReference>
<evidence type="ECO:0000313" key="1">
    <source>
        <dbReference type="EMBL" id="HIU61027.1"/>
    </source>
</evidence>
<dbReference type="AlphaFoldDB" id="A0A9D1SIM7"/>
<protein>
    <submittedName>
        <fullName evidence="1">DUF1934 family protein</fullName>
    </submittedName>
</protein>
<dbReference type="InterPro" id="IPR012674">
    <property type="entry name" value="Calycin"/>
</dbReference>
<name>A0A9D1SIM7_9FIRM</name>
<reference evidence="1" key="1">
    <citation type="submission" date="2020-10" db="EMBL/GenBank/DDBJ databases">
        <authorList>
            <person name="Gilroy R."/>
        </authorList>
    </citation>
    <scope>NUCLEOTIDE SEQUENCE</scope>
    <source>
        <strain evidence="1">CHK195-12923</strain>
    </source>
</reference>
<gene>
    <name evidence="1" type="ORF">IAB69_00030</name>
</gene>
<dbReference type="Proteomes" id="UP000824110">
    <property type="component" value="Unassembled WGS sequence"/>
</dbReference>
<reference evidence="1" key="2">
    <citation type="journal article" date="2021" name="PeerJ">
        <title>Extensive microbial diversity within the chicken gut microbiome revealed by metagenomics and culture.</title>
        <authorList>
            <person name="Gilroy R."/>
            <person name="Ravi A."/>
            <person name="Getino M."/>
            <person name="Pursley I."/>
            <person name="Horton D.L."/>
            <person name="Alikhan N.F."/>
            <person name="Baker D."/>
            <person name="Gharbi K."/>
            <person name="Hall N."/>
            <person name="Watson M."/>
            <person name="Adriaenssens E.M."/>
            <person name="Foster-Nyarko E."/>
            <person name="Jarju S."/>
            <person name="Secka A."/>
            <person name="Antonio M."/>
            <person name="Oren A."/>
            <person name="Chaudhuri R.R."/>
            <person name="La Ragione R."/>
            <person name="Hildebrand F."/>
            <person name="Pallen M.J."/>
        </authorList>
    </citation>
    <scope>NUCLEOTIDE SEQUENCE</scope>
    <source>
        <strain evidence="1">CHK195-12923</strain>
    </source>
</reference>